<evidence type="ECO:0000259" key="1">
    <source>
        <dbReference type="Pfam" id="PF02026"/>
    </source>
</evidence>
<proteinExistence type="predicted"/>
<keyword evidence="2" id="KW-0675">Receptor</keyword>
<dbReference type="EMBL" id="SUYC01000012">
    <property type="protein sequence ID" value="MBE6271472.1"/>
    <property type="molecule type" value="Genomic_DNA"/>
</dbReference>
<name>A0A9D5SAY1_XYLRU</name>
<dbReference type="GO" id="GO:0014808">
    <property type="term" value="P:release of sequestered calcium ion into cytosol by sarcoplasmic reticulum"/>
    <property type="evidence" value="ECO:0007669"/>
    <property type="project" value="TreeGrafter"/>
</dbReference>
<dbReference type="Pfam" id="PF02026">
    <property type="entry name" value="RyR"/>
    <property type="match status" value="1"/>
</dbReference>
<dbReference type="InterPro" id="IPR015925">
    <property type="entry name" value="Ryanodine_IP3_receptor"/>
</dbReference>
<dbReference type="PANTHER" id="PTHR46399:SF8">
    <property type="entry name" value="B30.2_SPRY DOMAIN-CONTAINING PROTEIN"/>
    <property type="match status" value="1"/>
</dbReference>
<dbReference type="AlphaFoldDB" id="A0A9D5SAY1"/>
<sequence length="100" mass="11720">MKKDYIPQPIDTSDIELPEELNPLLEAMAKNVHEVWAQTRIAQGWQYGPERNDAEKRHPMLIPYEDLPEEEKVYDRNTSIETLKLILKLGFFIGKNKNII</sequence>
<dbReference type="Gene3D" id="6.20.350.10">
    <property type="match status" value="1"/>
</dbReference>
<accession>A0A9D5SAY1</accession>
<dbReference type="GO" id="GO:0034704">
    <property type="term" value="C:calcium channel complex"/>
    <property type="evidence" value="ECO:0007669"/>
    <property type="project" value="TreeGrafter"/>
</dbReference>
<comment type="caution">
    <text evidence="2">The sequence shown here is derived from an EMBL/GenBank/DDBJ whole genome shotgun (WGS) entry which is preliminary data.</text>
</comment>
<organism evidence="2 3">
    <name type="scientific">Xylanibacter ruminicola</name>
    <name type="common">Prevotella ruminicola</name>
    <dbReference type="NCBI Taxonomy" id="839"/>
    <lineage>
        <taxon>Bacteria</taxon>
        <taxon>Pseudomonadati</taxon>
        <taxon>Bacteroidota</taxon>
        <taxon>Bacteroidia</taxon>
        <taxon>Bacteroidales</taxon>
        <taxon>Prevotellaceae</taxon>
        <taxon>Xylanibacter</taxon>
    </lineage>
</organism>
<dbReference type="PANTHER" id="PTHR46399">
    <property type="entry name" value="B30.2/SPRY DOMAIN-CONTAINING PROTEIN"/>
    <property type="match status" value="1"/>
</dbReference>
<evidence type="ECO:0000313" key="3">
    <source>
        <dbReference type="Proteomes" id="UP000806522"/>
    </source>
</evidence>
<dbReference type="GO" id="GO:0005219">
    <property type="term" value="F:ryanodine-sensitive calcium-release channel activity"/>
    <property type="evidence" value="ECO:0007669"/>
    <property type="project" value="TreeGrafter"/>
</dbReference>
<feature type="domain" description="Ryanodine receptor Ryr" evidence="1">
    <location>
        <begin position="5"/>
        <end position="94"/>
    </location>
</feature>
<reference evidence="2" key="1">
    <citation type="submission" date="2019-04" db="EMBL/GenBank/DDBJ databases">
        <title>Evolution of Biomass-Degrading Anaerobic Consortia Revealed by Metagenomics.</title>
        <authorList>
            <person name="Peng X."/>
        </authorList>
    </citation>
    <scope>NUCLEOTIDE SEQUENCE</scope>
    <source>
        <strain evidence="2">SIG140</strain>
    </source>
</reference>
<dbReference type="Proteomes" id="UP000806522">
    <property type="component" value="Unassembled WGS sequence"/>
</dbReference>
<gene>
    <name evidence="2" type="ORF">E7101_11055</name>
</gene>
<dbReference type="InterPro" id="IPR003032">
    <property type="entry name" value="Ryanodine_rcpt"/>
</dbReference>
<protein>
    <submittedName>
        <fullName evidence="2">Ryanodine receptor Ryr</fullName>
    </submittedName>
</protein>
<evidence type="ECO:0000313" key="2">
    <source>
        <dbReference type="EMBL" id="MBE6271472.1"/>
    </source>
</evidence>